<keyword evidence="2" id="KW-1185">Reference proteome</keyword>
<name>A0ABV0STI6_9TELE</name>
<dbReference type="EMBL" id="JAHRIQ010006789">
    <property type="protein sequence ID" value="MEQ2223317.1"/>
    <property type="molecule type" value="Genomic_DNA"/>
</dbReference>
<accession>A0ABV0STI6</accession>
<protein>
    <submittedName>
        <fullName evidence="1">Uncharacterized protein</fullName>
    </submittedName>
</protein>
<organism evidence="1 2">
    <name type="scientific">Ilyodon furcidens</name>
    <name type="common">goldbreast splitfin</name>
    <dbReference type="NCBI Taxonomy" id="33524"/>
    <lineage>
        <taxon>Eukaryota</taxon>
        <taxon>Metazoa</taxon>
        <taxon>Chordata</taxon>
        <taxon>Craniata</taxon>
        <taxon>Vertebrata</taxon>
        <taxon>Euteleostomi</taxon>
        <taxon>Actinopterygii</taxon>
        <taxon>Neopterygii</taxon>
        <taxon>Teleostei</taxon>
        <taxon>Neoteleostei</taxon>
        <taxon>Acanthomorphata</taxon>
        <taxon>Ovalentaria</taxon>
        <taxon>Atherinomorphae</taxon>
        <taxon>Cyprinodontiformes</taxon>
        <taxon>Goodeidae</taxon>
        <taxon>Ilyodon</taxon>
    </lineage>
</organism>
<gene>
    <name evidence="1" type="ORF">ILYODFUR_035513</name>
</gene>
<proteinExistence type="predicted"/>
<comment type="caution">
    <text evidence="1">The sequence shown here is derived from an EMBL/GenBank/DDBJ whole genome shotgun (WGS) entry which is preliminary data.</text>
</comment>
<reference evidence="1 2" key="1">
    <citation type="submission" date="2021-06" db="EMBL/GenBank/DDBJ databases">
        <authorList>
            <person name="Palmer J.M."/>
        </authorList>
    </citation>
    <scope>NUCLEOTIDE SEQUENCE [LARGE SCALE GENOMIC DNA]</scope>
    <source>
        <strain evidence="2">if_2019</strain>
        <tissue evidence="1">Muscle</tissue>
    </source>
</reference>
<evidence type="ECO:0000313" key="1">
    <source>
        <dbReference type="EMBL" id="MEQ2223317.1"/>
    </source>
</evidence>
<sequence>MSWPGNKGCNPLDTQAAISLEGPESLPWIFNTVHLEVRGAVMGIGWGPHHQEPLQGMYYEVSMFGNVIWATSPSMSKEVRGRECQPGRYVFNNTQLPILVTESTVYPNPPHQYCTIPARPGRQVKLRIHGHPLYT</sequence>
<evidence type="ECO:0000313" key="2">
    <source>
        <dbReference type="Proteomes" id="UP001482620"/>
    </source>
</evidence>
<dbReference type="Proteomes" id="UP001482620">
    <property type="component" value="Unassembled WGS sequence"/>
</dbReference>